<dbReference type="EMBL" id="BQFW01000007">
    <property type="protein sequence ID" value="GJJ72570.1"/>
    <property type="molecule type" value="Genomic_DNA"/>
</dbReference>
<reference evidence="5" key="1">
    <citation type="submission" date="2021-11" db="EMBL/GenBank/DDBJ databases">
        <authorList>
            <person name="Herlambang A."/>
            <person name="Guo Y."/>
            <person name="Takashima Y."/>
            <person name="Nishizawa T."/>
        </authorList>
    </citation>
    <scope>NUCLEOTIDE SEQUENCE</scope>
    <source>
        <strain evidence="5">E1425</strain>
    </source>
</reference>
<evidence type="ECO:0000256" key="4">
    <source>
        <dbReference type="PIRSR" id="PIRSR617939-2"/>
    </source>
</evidence>
<dbReference type="EC" id="4.3.2.9" evidence="1"/>
<dbReference type="Proteomes" id="UP000827284">
    <property type="component" value="Unassembled WGS sequence"/>
</dbReference>
<dbReference type="GO" id="GO:0003839">
    <property type="term" value="F:gamma-glutamylcyclotransferase activity"/>
    <property type="evidence" value="ECO:0007669"/>
    <property type="project" value="UniProtKB-EC"/>
</dbReference>
<name>A0A9P3H9G2_9FUNG</name>
<dbReference type="PANTHER" id="PTHR12935:SF0">
    <property type="entry name" value="GAMMA-GLUTAMYLCYCLOTRANSFERASE"/>
    <property type="match status" value="1"/>
</dbReference>
<dbReference type="Gene3D" id="3.10.490.10">
    <property type="entry name" value="Gamma-glutamyl cyclotransferase-like"/>
    <property type="match status" value="1"/>
</dbReference>
<sequence length="332" mass="37173">MTVPLPSLASKTETIYYLAYGSNMDPKVLTGRRKIQPLESHPVVVPGYWLSFDIGGIPFVEPCFASILKIDHSRLRDRAYAEEVHARTKWGREFVWDESHPDHPMRSYPPVLQGVAHKITLRDWDLVIHSEGGWGYDVPTGYNQIEVDCQLAGKDKKHLSAMVLEARPLSVRSYCQPTARYKGLLTTGAAHHNLDPAYQQYLAGIVPYECTGTRSKVARILFSAMNTPLMLMFLVMFLRNRGKTADQITRPPFWAAWCFDKGARCSAMIHDYVIAPIFGSGRASSLAHQAVVRKRIELAMLTEKPDECNTKAVEAEGPVIKAAEEAVESVAE</sequence>
<dbReference type="OrthoDB" id="2017317at2759"/>
<keyword evidence="2" id="KW-0456">Lyase</keyword>
<evidence type="ECO:0000256" key="2">
    <source>
        <dbReference type="ARBA" id="ARBA00023239"/>
    </source>
</evidence>
<dbReference type="InterPro" id="IPR017939">
    <property type="entry name" value="G-Glutamylcylcotransferase"/>
</dbReference>
<reference evidence="5" key="2">
    <citation type="journal article" date="2022" name="Microbiol. Resour. Announc.">
        <title>Whole-Genome Sequence of Entomortierella parvispora E1425, a Mucoromycotan Fungus Associated with Burkholderiaceae-Related Endosymbiotic Bacteria.</title>
        <authorList>
            <person name="Herlambang A."/>
            <person name="Guo Y."/>
            <person name="Takashima Y."/>
            <person name="Narisawa K."/>
            <person name="Ohta H."/>
            <person name="Nishizawa T."/>
        </authorList>
    </citation>
    <scope>NUCLEOTIDE SEQUENCE</scope>
    <source>
        <strain evidence="5">E1425</strain>
    </source>
</reference>
<protein>
    <recommendedName>
        <fullName evidence="1">gamma-glutamylcyclotransferase</fullName>
        <ecNumber evidence="1">4.3.2.9</ecNumber>
    </recommendedName>
</protein>
<feature type="binding site" evidence="4">
    <location>
        <begin position="17"/>
        <end position="22"/>
    </location>
    <ligand>
        <name>substrate</name>
    </ligand>
</feature>
<gene>
    <name evidence="5" type="ORF">EMPS_04928</name>
</gene>
<accession>A0A9P3H9G2</accession>
<evidence type="ECO:0000256" key="3">
    <source>
        <dbReference type="PIRSR" id="PIRSR617939-1"/>
    </source>
</evidence>
<evidence type="ECO:0000313" key="5">
    <source>
        <dbReference type="EMBL" id="GJJ72570.1"/>
    </source>
</evidence>
<dbReference type="AlphaFoldDB" id="A0A9P3H9G2"/>
<dbReference type="PANTHER" id="PTHR12935">
    <property type="entry name" value="GAMMA-GLUTAMYLCYCLOTRANSFERASE"/>
    <property type="match status" value="1"/>
</dbReference>
<comment type="caution">
    <text evidence="5">The sequence shown here is derived from an EMBL/GenBank/DDBJ whole genome shotgun (WGS) entry which is preliminary data.</text>
</comment>
<feature type="binding site" evidence="4">
    <location>
        <position position="181"/>
    </location>
    <ligand>
        <name>substrate</name>
    </ligand>
</feature>
<keyword evidence="6" id="KW-1185">Reference proteome</keyword>
<evidence type="ECO:0000256" key="1">
    <source>
        <dbReference type="ARBA" id="ARBA00012346"/>
    </source>
</evidence>
<organism evidence="5 6">
    <name type="scientific">Entomortierella parvispora</name>
    <dbReference type="NCBI Taxonomy" id="205924"/>
    <lineage>
        <taxon>Eukaryota</taxon>
        <taxon>Fungi</taxon>
        <taxon>Fungi incertae sedis</taxon>
        <taxon>Mucoromycota</taxon>
        <taxon>Mortierellomycotina</taxon>
        <taxon>Mortierellomycetes</taxon>
        <taxon>Mortierellales</taxon>
        <taxon>Mortierellaceae</taxon>
        <taxon>Entomortierella</taxon>
    </lineage>
</organism>
<evidence type="ECO:0000313" key="6">
    <source>
        <dbReference type="Proteomes" id="UP000827284"/>
    </source>
</evidence>
<feature type="active site" description="Proton acceptor" evidence="3">
    <location>
        <position position="131"/>
    </location>
</feature>
<proteinExistence type="predicted"/>